<proteinExistence type="predicted"/>
<dbReference type="SUPFAM" id="SSF57959">
    <property type="entry name" value="Leucine zipper domain"/>
    <property type="match status" value="1"/>
</dbReference>
<dbReference type="KEGG" id="ani:ANIA_10295"/>
<evidence type="ECO:0000256" key="2">
    <source>
        <dbReference type="SAM" id="MobiDB-lite"/>
    </source>
</evidence>
<feature type="coiled-coil region" evidence="1">
    <location>
        <begin position="163"/>
        <end position="190"/>
    </location>
</feature>
<dbReference type="PANTHER" id="PTHR40618">
    <property type="entry name" value="B-ZIP TRANSCRIPTION FACTOR (EUROFUNG)-RELATED"/>
    <property type="match status" value="1"/>
</dbReference>
<dbReference type="RefSeq" id="XP_659949.2">
    <property type="nucleotide sequence ID" value="XM_654857.2"/>
</dbReference>
<feature type="compositionally biased region" description="Polar residues" evidence="2">
    <location>
        <begin position="89"/>
        <end position="111"/>
    </location>
</feature>
<feature type="region of interest" description="Disordered" evidence="2">
    <location>
        <begin position="86"/>
        <end position="150"/>
    </location>
</feature>
<protein>
    <submittedName>
        <fullName evidence="3">B-zip transcription factor (Eurofung)</fullName>
    </submittedName>
</protein>
<dbReference type="OMA" id="CFALCDE"/>
<sequence>METEFYNSVNWALTTDPTDALFPWDVGVDADILPQSTQADAGPGGGGWGDLDQLLSASSYPVPEAQLQPQAEIKYNSAVPLLGGLLVDNDNQSSTDSGNQHTSADESTTATAPVPAPRNRPPKQRASEPARKRGRPRKLIEDGGLNAEERRRTQVRMAQRAYRSRKEASVSSLKERIGQLEAAMKQISTAVISFGDDLVRSGALDTHPELLKPLGNTVQACLALPAIPHNESVAGSPFDNTGHKRGMLPLSSSSSSDGTTGDAMTMSIPEFIDRLHVTCSYQAYLVTANPSVPQRRIERPFRILLSLMPRAFVAEYFKDWLLARAGHKSMDQWDHIPFFRIGGAGTHYPAPSGNVHYPFPSPRSSAAVQEDVSAFTADMGDEVEDIWFDLGDLQGYLTERGVVFPASSPGAGTVPLGLGLREQAATDVARFMQSLVRIAICLGRSPGFRRRDVERIVDAFFASQTSQVV</sequence>
<keyword evidence="1" id="KW-0175">Coiled coil</keyword>
<evidence type="ECO:0000256" key="1">
    <source>
        <dbReference type="SAM" id="Coils"/>
    </source>
</evidence>
<organism evidence="3 4">
    <name type="scientific">Emericella nidulans (strain FGSC A4 / ATCC 38163 / CBS 112.46 / NRRL 194 / M139)</name>
    <name type="common">Aspergillus nidulans</name>
    <dbReference type="NCBI Taxonomy" id="227321"/>
    <lineage>
        <taxon>Eukaryota</taxon>
        <taxon>Fungi</taxon>
        <taxon>Dikarya</taxon>
        <taxon>Ascomycota</taxon>
        <taxon>Pezizomycotina</taxon>
        <taxon>Eurotiomycetes</taxon>
        <taxon>Eurotiomycetidae</taxon>
        <taxon>Eurotiales</taxon>
        <taxon>Aspergillaceae</taxon>
        <taxon>Aspergillus</taxon>
        <taxon>Aspergillus subgen. Nidulantes</taxon>
    </lineage>
</organism>
<accession>C8VNE8</accession>
<dbReference type="AlphaFoldDB" id="C8VNE8"/>
<evidence type="ECO:0000313" key="4">
    <source>
        <dbReference type="Proteomes" id="UP000000560"/>
    </source>
</evidence>
<reference evidence="4" key="2">
    <citation type="journal article" date="2009" name="Fungal Genet. Biol.">
        <title>The 2008 update of the Aspergillus nidulans genome annotation: a community effort.</title>
        <authorList>
            <person name="Wortman J.R."/>
            <person name="Gilsenan J.M."/>
            <person name="Joardar V."/>
            <person name="Deegan J."/>
            <person name="Clutterbuck J."/>
            <person name="Andersen M.R."/>
            <person name="Archer D."/>
            <person name="Bencina M."/>
            <person name="Braus G."/>
            <person name="Coutinho P."/>
            <person name="von Dohren H."/>
            <person name="Doonan J."/>
            <person name="Driessen A.J."/>
            <person name="Durek P."/>
            <person name="Espeso E."/>
            <person name="Fekete E."/>
            <person name="Flipphi M."/>
            <person name="Estrada C.G."/>
            <person name="Geysens S."/>
            <person name="Goldman G."/>
            <person name="de Groot P.W."/>
            <person name="Hansen K."/>
            <person name="Harris S.D."/>
            <person name="Heinekamp T."/>
            <person name="Helmstaedt K."/>
            <person name="Henrissat B."/>
            <person name="Hofmann G."/>
            <person name="Homan T."/>
            <person name="Horio T."/>
            <person name="Horiuchi H."/>
            <person name="James S."/>
            <person name="Jones M."/>
            <person name="Karaffa L."/>
            <person name="Karanyi Z."/>
            <person name="Kato M."/>
            <person name="Keller N."/>
            <person name="Kelly D.E."/>
            <person name="Kiel J.A."/>
            <person name="Kim J.M."/>
            <person name="van der Klei I.J."/>
            <person name="Klis F.M."/>
            <person name="Kovalchuk A."/>
            <person name="Krasevec N."/>
            <person name="Kubicek C.P."/>
            <person name="Liu B."/>
            <person name="Maccabe A."/>
            <person name="Meyer V."/>
            <person name="Mirabito P."/>
            <person name="Miskei M."/>
            <person name="Mos M."/>
            <person name="Mullins J."/>
            <person name="Nelson D.R."/>
            <person name="Nielsen J."/>
            <person name="Oakley B.R."/>
            <person name="Osmani S.A."/>
            <person name="Pakula T."/>
            <person name="Paszewski A."/>
            <person name="Paulsen I."/>
            <person name="Pilsyk S."/>
            <person name="Pocsi I."/>
            <person name="Punt P.J."/>
            <person name="Ram A.F."/>
            <person name="Ren Q."/>
            <person name="Robellet X."/>
            <person name="Robson G."/>
            <person name="Seiboth B."/>
            <person name="van Solingen P."/>
            <person name="Specht T."/>
            <person name="Sun J."/>
            <person name="Taheri-Talesh N."/>
            <person name="Takeshita N."/>
            <person name="Ussery D."/>
            <person name="vanKuyk P.A."/>
            <person name="Visser H."/>
            <person name="van de Vondervoort P.J."/>
            <person name="de Vries R.P."/>
            <person name="Walton J."/>
            <person name="Xiang X."/>
            <person name="Xiong Y."/>
            <person name="Zeng A.P."/>
            <person name="Brandt B.W."/>
            <person name="Cornell M.J."/>
            <person name="van den Hondel C.A."/>
            <person name="Visser J."/>
            <person name="Oliver S.G."/>
            <person name="Turner G."/>
        </authorList>
    </citation>
    <scope>GENOME REANNOTATION</scope>
    <source>
        <strain evidence="4">FGSC A4 / ATCC 38163 / CBS 112.46 / NRRL 194 / M139</strain>
    </source>
</reference>
<gene>
    <name evidence="3" type="ORF">ANIA_10295</name>
</gene>
<dbReference type="InParanoid" id="C8VNE8"/>
<dbReference type="STRING" id="227321.C8VNE8"/>
<dbReference type="EMBL" id="BN001307">
    <property type="protein sequence ID" value="CBF86656.1"/>
    <property type="molecule type" value="Genomic_DNA"/>
</dbReference>
<dbReference type="eggNOG" id="ENOG502SQ29">
    <property type="taxonomic scope" value="Eukaryota"/>
</dbReference>
<dbReference type="CDD" id="cd14688">
    <property type="entry name" value="bZIP_YAP"/>
    <property type="match status" value="1"/>
</dbReference>
<dbReference type="PANTHER" id="PTHR40618:SF1">
    <property type="entry name" value="B-ZIP TRANSCRIPTION FACTOR (EUROFUNG)"/>
    <property type="match status" value="1"/>
</dbReference>
<dbReference type="GO" id="GO:0003700">
    <property type="term" value="F:DNA-binding transcription factor activity"/>
    <property type="evidence" value="ECO:0007669"/>
    <property type="project" value="InterPro"/>
</dbReference>
<dbReference type="Proteomes" id="UP000000560">
    <property type="component" value="Chromosome VII"/>
</dbReference>
<keyword evidence="4" id="KW-1185">Reference proteome</keyword>
<dbReference type="Gene3D" id="1.20.5.170">
    <property type="match status" value="1"/>
</dbReference>
<dbReference type="InterPro" id="IPR046347">
    <property type="entry name" value="bZIP_sf"/>
</dbReference>
<dbReference type="OrthoDB" id="3555317at2759"/>
<reference evidence="4" key="1">
    <citation type="journal article" date="2005" name="Nature">
        <title>Sequencing of Aspergillus nidulans and comparative analysis with A. fumigatus and A. oryzae.</title>
        <authorList>
            <person name="Galagan J.E."/>
            <person name="Calvo S.E."/>
            <person name="Cuomo C."/>
            <person name="Ma L.J."/>
            <person name="Wortman J.R."/>
            <person name="Batzoglou S."/>
            <person name="Lee S.I."/>
            <person name="Basturkmen M."/>
            <person name="Spevak C.C."/>
            <person name="Clutterbuck J."/>
            <person name="Kapitonov V."/>
            <person name="Jurka J."/>
            <person name="Scazzocchio C."/>
            <person name="Farman M."/>
            <person name="Butler J."/>
            <person name="Purcell S."/>
            <person name="Harris S."/>
            <person name="Braus G.H."/>
            <person name="Draht O."/>
            <person name="Busch S."/>
            <person name="D'Enfert C."/>
            <person name="Bouchier C."/>
            <person name="Goldman G.H."/>
            <person name="Bell-Pedersen D."/>
            <person name="Griffiths-Jones S."/>
            <person name="Doonan J.H."/>
            <person name="Yu J."/>
            <person name="Vienken K."/>
            <person name="Pain A."/>
            <person name="Freitag M."/>
            <person name="Selker E.U."/>
            <person name="Archer D.B."/>
            <person name="Penalva M.A."/>
            <person name="Oakley B.R."/>
            <person name="Momany M."/>
            <person name="Tanaka T."/>
            <person name="Kumagai T."/>
            <person name="Asai K."/>
            <person name="Machida M."/>
            <person name="Nierman W.C."/>
            <person name="Denning D.W."/>
            <person name="Caddick M."/>
            <person name="Hynes M."/>
            <person name="Paoletti M."/>
            <person name="Fischer R."/>
            <person name="Miller B."/>
            <person name="Dyer P."/>
            <person name="Sachs M.S."/>
            <person name="Osmani S.A."/>
            <person name="Birren B.W."/>
        </authorList>
    </citation>
    <scope>NUCLEOTIDE SEQUENCE [LARGE SCALE GENOMIC DNA]</scope>
    <source>
        <strain evidence="4">FGSC A4 / ATCC 38163 / CBS 112.46 / NRRL 194 / M139</strain>
    </source>
</reference>
<name>C8VNE8_EMENI</name>
<dbReference type="VEuPathDB" id="FungiDB:AN10295"/>
<dbReference type="HOGENOM" id="CLU_046879_1_0_1"/>
<dbReference type="GeneID" id="2875143"/>
<evidence type="ECO:0000313" key="3">
    <source>
        <dbReference type="EMBL" id="CBF86656.1"/>
    </source>
</evidence>